<dbReference type="InterPro" id="IPR014710">
    <property type="entry name" value="RmlC-like_jellyroll"/>
</dbReference>
<dbReference type="CDD" id="cd06980">
    <property type="entry name" value="cupin_bxe_c0505"/>
    <property type="match status" value="1"/>
</dbReference>
<gene>
    <name evidence="2" type="ORF">METZ01_LOCUS460830</name>
</gene>
<dbReference type="InterPro" id="IPR011051">
    <property type="entry name" value="RmlC_Cupin_sf"/>
</dbReference>
<dbReference type="SUPFAM" id="SSF51182">
    <property type="entry name" value="RmlC-like cupins"/>
    <property type="match status" value="1"/>
</dbReference>
<evidence type="ECO:0000313" key="2">
    <source>
        <dbReference type="EMBL" id="SVE07976.1"/>
    </source>
</evidence>
<name>A0A383AJ85_9ZZZZ</name>
<sequence>MAMTATAPDDTKDFCVARKSAPSYVKGRRDFFKYRDLGVTAASNGVMRAQVTEGSAGMTRPTGWHYHVCDGQFVYMLKGWVDLAFPDGETVRLEEGDSLFIPGGLPHNEIATSENIELIEISVPADMGTENCEPPDNTSTSG</sequence>
<dbReference type="EMBL" id="UINC01192702">
    <property type="protein sequence ID" value="SVE07976.1"/>
    <property type="molecule type" value="Genomic_DNA"/>
</dbReference>
<organism evidence="2">
    <name type="scientific">marine metagenome</name>
    <dbReference type="NCBI Taxonomy" id="408172"/>
    <lineage>
        <taxon>unclassified sequences</taxon>
        <taxon>metagenomes</taxon>
        <taxon>ecological metagenomes</taxon>
    </lineage>
</organism>
<proteinExistence type="predicted"/>
<accession>A0A383AJ85</accession>
<protein>
    <recommendedName>
        <fullName evidence="1">Cupin type-2 domain-containing protein</fullName>
    </recommendedName>
</protein>
<dbReference type="InterPro" id="IPR013096">
    <property type="entry name" value="Cupin_2"/>
</dbReference>
<evidence type="ECO:0000259" key="1">
    <source>
        <dbReference type="Pfam" id="PF07883"/>
    </source>
</evidence>
<dbReference type="Pfam" id="PF07883">
    <property type="entry name" value="Cupin_2"/>
    <property type="match status" value="1"/>
</dbReference>
<feature type="domain" description="Cupin type-2" evidence="1">
    <location>
        <begin position="62"/>
        <end position="118"/>
    </location>
</feature>
<reference evidence="2" key="1">
    <citation type="submission" date="2018-05" db="EMBL/GenBank/DDBJ databases">
        <authorList>
            <person name="Lanie J.A."/>
            <person name="Ng W.-L."/>
            <person name="Kazmierczak K.M."/>
            <person name="Andrzejewski T.M."/>
            <person name="Davidsen T.M."/>
            <person name="Wayne K.J."/>
            <person name="Tettelin H."/>
            <person name="Glass J.I."/>
            <person name="Rusch D."/>
            <person name="Podicherti R."/>
            <person name="Tsui H.-C.T."/>
            <person name="Winkler M.E."/>
        </authorList>
    </citation>
    <scope>NUCLEOTIDE SEQUENCE</scope>
</reference>
<dbReference type="AlphaFoldDB" id="A0A383AJ85"/>
<dbReference type="Gene3D" id="2.60.120.10">
    <property type="entry name" value="Jelly Rolls"/>
    <property type="match status" value="1"/>
</dbReference>